<dbReference type="PROSITE" id="PS50977">
    <property type="entry name" value="HTH_TETR_2"/>
    <property type="match status" value="1"/>
</dbReference>
<dbReference type="Proteomes" id="UP001152651">
    <property type="component" value="Unassembled WGS sequence"/>
</dbReference>
<dbReference type="InterPro" id="IPR001647">
    <property type="entry name" value="HTH_TetR"/>
</dbReference>
<evidence type="ECO:0000313" key="6">
    <source>
        <dbReference type="EMBL" id="CAH6660226.1"/>
    </source>
</evidence>
<feature type="DNA-binding region" description="H-T-H motif" evidence="4">
    <location>
        <begin position="23"/>
        <end position="42"/>
    </location>
</feature>
<sequence length="191" mass="21951">MQREDVLGEALHLLEIRGIASTTLEMVAERVDRPLDELRRYWPDSEALLYDALRYLSQQVDIWRRQLMLDDELSAEQKLLARYNALTDCVSNQRYPGCLFIAACTFYPDPDHPIHQLADQQKQAAYTFSHELLTQLEVDDPAMVAKQMELVLEGCLSRMLVNRSQVDVDTAHRLAEDILRFAQCRQGGALT</sequence>
<dbReference type="RefSeq" id="WP_015966245.1">
    <property type="nucleotide sequence ID" value="NZ_CALSBS010000012.1"/>
</dbReference>
<evidence type="ECO:0000256" key="2">
    <source>
        <dbReference type="ARBA" id="ARBA00023125"/>
    </source>
</evidence>
<proteinExistence type="predicted"/>
<dbReference type="NCBIfam" id="NF047866">
    <property type="entry name" value="TF_DicD_YjdC"/>
    <property type="match status" value="1"/>
</dbReference>
<name>A0ABM9FAL9_9ENTR</name>
<accession>A0ABM9FAL9</accession>
<evidence type="ECO:0000259" key="5">
    <source>
        <dbReference type="PROSITE" id="PS50977"/>
    </source>
</evidence>
<comment type="caution">
    <text evidence="6">The sequence shown here is derived from an EMBL/GenBank/DDBJ whole genome shotgun (WGS) entry which is preliminary data.</text>
</comment>
<reference evidence="6" key="1">
    <citation type="submission" date="2022-05" db="EMBL/GenBank/DDBJ databases">
        <authorList>
            <person name="Blom J."/>
        </authorList>
    </citation>
    <scope>NUCLEOTIDE SEQUENCE</scope>
    <source>
        <strain evidence="6">Type strain: CPO20170097</strain>
    </source>
</reference>
<dbReference type="InterPro" id="IPR009057">
    <property type="entry name" value="Homeodomain-like_sf"/>
</dbReference>
<dbReference type="EMBL" id="CALSBS010000012">
    <property type="protein sequence ID" value="CAH6660226.1"/>
    <property type="molecule type" value="Genomic_DNA"/>
</dbReference>
<feature type="domain" description="HTH tetR-type" evidence="5">
    <location>
        <begin position="1"/>
        <end position="60"/>
    </location>
</feature>
<evidence type="ECO:0000256" key="4">
    <source>
        <dbReference type="PROSITE-ProRule" id="PRU00335"/>
    </source>
</evidence>
<dbReference type="Gene3D" id="1.10.357.10">
    <property type="entry name" value="Tetracycline Repressor, domain 2"/>
    <property type="match status" value="1"/>
</dbReference>
<organism evidence="6 7">
    <name type="scientific">Pseudocitrobacter vendiensis</name>
    <dbReference type="NCBI Taxonomy" id="2488306"/>
    <lineage>
        <taxon>Bacteria</taxon>
        <taxon>Pseudomonadati</taxon>
        <taxon>Pseudomonadota</taxon>
        <taxon>Gammaproteobacteria</taxon>
        <taxon>Enterobacterales</taxon>
        <taxon>Enterobacteriaceae</taxon>
        <taxon>Pseudocitrobacter</taxon>
    </lineage>
</organism>
<evidence type="ECO:0000256" key="3">
    <source>
        <dbReference type="ARBA" id="ARBA00023163"/>
    </source>
</evidence>
<dbReference type="PANTHER" id="PTHR47506:SF1">
    <property type="entry name" value="HTH-TYPE TRANSCRIPTIONAL REGULATOR YJDC"/>
    <property type="match status" value="1"/>
</dbReference>
<keyword evidence="3" id="KW-0804">Transcription</keyword>
<evidence type="ECO:0000256" key="1">
    <source>
        <dbReference type="ARBA" id="ARBA00023015"/>
    </source>
</evidence>
<dbReference type="InterPro" id="IPR036271">
    <property type="entry name" value="Tet_transcr_reg_TetR-rel_C_sf"/>
</dbReference>
<evidence type="ECO:0000313" key="7">
    <source>
        <dbReference type="Proteomes" id="UP001152651"/>
    </source>
</evidence>
<gene>
    <name evidence="6" type="ORF">FBBNIHIM_13975</name>
</gene>
<dbReference type="PANTHER" id="PTHR47506">
    <property type="entry name" value="TRANSCRIPTIONAL REGULATORY PROTEIN"/>
    <property type="match status" value="1"/>
</dbReference>
<keyword evidence="7" id="KW-1185">Reference proteome</keyword>
<dbReference type="SUPFAM" id="SSF46689">
    <property type="entry name" value="Homeodomain-like"/>
    <property type="match status" value="1"/>
</dbReference>
<keyword evidence="2 4" id="KW-0238">DNA-binding</keyword>
<keyword evidence="1" id="KW-0805">Transcription regulation</keyword>
<dbReference type="NCBIfam" id="NF008647">
    <property type="entry name" value="PRK11640.1"/>
    <property type="match status" value="1"/>
</dbReference>
<dbReference type="SUPFAM" id="SSF48498">
    <property type="entry name" value="Tetracyclin repressor-like, C-terminal domain"/>
    <property type="match status" value="1"/>
</dbReference>
<protein>
    <submittedName>
        <fullName evidence="6">Transcriptional regulator</fullName>
    </submittedName>
</protein>